<dbReference type="Proteomes" id="UP000809621">
    <property type="component" value="Unassembled WGS sequence"/>
</dbReference>
<keyword evidence="1" id="KW-1133">Transmembrane helix</keyword>
<evidence type="ECO:0000313" key="2">
    <source>
        <dbReference type="EMBL" id="MBM7035063.1"/>
    </source>
</evidence>
<gene>
    <name evidence="2" type="ORF">JQC93_01485</name>
</gene>
<sequence>MNLKADVAIMDIIGHIVLWLLLGLITFGIAMMFFPYSFSKFIINRTSLVDDSGDERKMRCNIDLFSDLGHVIIWMLISIVTLGIGYIFYFYRVWNYALNNTSIEL</sequence>
<feature type="transmembrane region" description="Helical" evidence="1">
    <location>
        <begin position="71"/>
        <end position="91"/>
    </location>
</feature>
<evidence type="ECO:0000313" key="3">
    <source>
        <dbReference type="Proteomes" id="UP000809621"/>
    </source>
</evidence>
<dbReference type="Pfam" id="PF20403">
    <property type="entry name" value="DUF6693"/>
    <property type="match status" value="1"/>
</dbReference>
<dbReference type="EMBL" id="JAFEUM010000001">
    <property type="protein sequence ID" value="MBM7035063.1"/>
    <property type="molecule type" value="Genomic_DNA"/>
</dbReference>
<comment type="caution">
    <text evidence="2">The sequence shown here is derived from an EMBL/GenBank/DDBJ whole genome shotgun (WGS) entry which is preliminary data.</text>
</comment>
<keyword evidence="1" id="KW-0472">Membrane</keyword>
<dbReference type="InterPro" id="IPR046515">
    <property type="entry name" value="DUF6693"/>
</dbReference>
<keyword evidence="3" id="KW-1185">Reference proteome</keyword>
<evidence type="ECO:0008006" key="4">
    <source>
        <dbReference type="Google" id="ProtNLM"/>
    </source>
</evidence>
<keyword evidence="1" id="KW-0812">Transmembrane</keyword>
<name>A0ABS2HG11_9VIBR</name>
<organism evidence="2 3">
    <name type="scientific">Vibrio ulleungensis</name>
    <dbReference type="NCBI Taxonomy" id="2807619"/>
    <lineage>
        <taxon>Bacteria</taxon>
        <taxon>Pseudomonadati</taxon>
        <taxon>Pseudomonadota</taxon>
        <taxon>Gammaproteobacteria</taxon>
        <taxon>Vibrionales</taxon>
        <taxon>Vibrionaceae</taxon>
        <taxon>Vibrio</taxon>
    </lineage>
</organism>
<dbReference type="RefSeq" id="WP_205156698.1">
    <property type="nucleotide sequence ID" value="NZ_JAFEUM010000001.1"/>
</dbReference>
<accession>A0ABS2HG11</accession>
<proteinExistence type="predicted"/>
<evidence type="ECO:0000256" key="1">
    <source>
        <dbReference type="SAM" id="Phobius"/>
    </source>
</evidence>
<feature type="transmembrane region" description="Helical" evidence="1">
    <location>
        <begin position="12"/>
        <end position="34"/>
    </location>
</feature>
<reference evidence="2 3" key="1">
    <citation type="submission" date="2021-02" db="EMBL/GenBank/DDBJ databases">
        <authorList>
            <person name="Park J.-S."/>
        </authorList>
    </citation>
    <scope>NUCLEOTIDE SEQUENCE [LARGE SCALE GENOMIC DNA]</scope>
    <source>
        <strain evidence="2 3">188UL20-2</strain>
    </source>
</reference>
<protein>
    <recommendedName>
        <fullName evidence="4">DUF898 family protein</fullName>
    </recommendedName>
</protein>